<feature type="non-terminal residue" evidence="1">
    <location>
        <position position="94"/>
    </location>
</feature>
<name>A0ACA9S8E2_9GLOM</name>
<keyword evidence="2" id="KW-1185">Reference proteome</keyword>
<dbReference type="EMBL" id="CAJVQC010101028">
    <property type="protein sequence ID" value="CAG8831267.1"/>
    <property type="molecule type" value="Genomic_DNA"/>
</dbReference>
<evidence type="ECO:0000313" key="1">
    <source>
        <dbReference type="EMBL" id="CAG8831267.1"/>
    </source>
</evidence>
<reference evidence="1" key="1">
    <citation type="submission" date="2021-06" db="EMBL/GenBank/DDBJ databases">
        <authorList>
            <person name="Kallberg Y."/>
            <person name="Tangrot J."/>
            <person name="Rosling A."/>
        </authorList>
    </citation>
    <scope>NUCLEOTIDE SEQUENCE</scope>
    <source>
        <strain evidence="1">MA461A</strain>
    </source>
</reference>
<dbReference type="Proteomes" id="UP000789920">
    <property type="component" value="Unassembled WGS sequence"/>
</dbReference>
<protein>
    <submittedName>
        <fullName evidence="1">33797_t:CDS:1</fullName>
    </submittedName>
</protein>
<sequence>TETDSDAIAIFSNFGNCTNIFAPGTLITAAGNQSSTGLITFDGTSQASPHVAGTVALIIASSGNKSPDQMKKFLDNLSTKNVVKNLDKVTPNRF</sequence>
<feature type="non-terminal residue" evidence="1">
    <location>
        <position position="1"/>
    </location>
</feature>
<proteinExistence type="predicted"/>
<accession>A0ACA9S8E2</accession>
<gene>
    <name evidence="1" type="ORF">RPERSI_LOCUS28080</name>
</gene>
<evidence type="ECO:0000313" key="2">
    <source>
        <dbReference type="Proteomes" id="UP000789920"/>
    </source>
</evidence>
<comment type="caution">
    <text evidence="1">The sequence shown here is derived from an EMBL/GenBank/DDBJ whole genome shotgun (WGS) entry which is preliminary data.</text>
</comment>
<organism evidence="1 2">
    <name type="scientific">Racocetra persica</name>
    <dbReference type="NCBI Taxonomy" id="160502"/>
    <lineage>
        <taxon>Eukaryota</taxon>
        <taxon>Fungi</taxon>
        <taxon>Fungi incertae sedis</taxon>
        <taxon>Mucoromycota</taxon>
        <taxon>Glomeromycotina</taxon>
        <taxon>Glomeromycetes</taxon>
        <taxon>Diversisporales</taxon>
        <taxon>Gigasporaceae</taxon>
        <taxon>Racocetra</taxon>
    </lineage>
</organism>